<gene>
    <name evidence="1" type="ORF">PoB_000689300</name>
</gene>
<accession>A0AAV3YD23</accession>
<sequence length="91" mass="9987">MVSARHDSASRPLLELEMVRHNLAVSVETETSAATSGHFRFVQGFPMNPGATNCSGEMSTSLGECVNERMACLDKQDNDVPWILFKNSKEA</sequence>
<dbReference type="EMBL" id="BLXT01000825">
    <property type="protein sequence ID" value="GFN80387.1"/>
    <property type="molecule type" value="Genomic_DNA"/>
</dbReference>
<name>A0AAV3YD23_9GAST</name>
<protein>
    <submittedName>
        <fullName evidence="1">Uncharacterized protein</fullName>
    </submittedName>
</protein>
<evidence type="ECO:0000313" key="1">
    <source>
        <dbReference type="EMBL" id="GFN80387.1"/>
    </source>
</evidence>
<evidence type="ECO:0000313" key="2">
    <source>
        <dbReference type="Proteomes" id="UP000735302"/>
    </source>
</evidence>
<comment type="caution">
    <text evidence="1">The sequence shown here is derived from an EMBL/GenBank/DDBJ whole genome shotgun (WGS) entry which is preliminary data.</text>
</comment>
<organism evidence="1 2">
    <name type="scientific">Plakobranchus ocellatus</name>
    <dbReference type="NCBI Taxonomy" id="259542"/>
    <lineage>
        <taxon>Eukaryota</taxon>
        <taxon>Metazoa</taxon>
        <taxon>Spiralia</taxon>
        <taxon>Lophotrochozoa</taxon>
        <taxon>Mollusca</taxon>
        <taxon>Gastropoda</taxon>
        <taxon>Heterobranchia</taxon>
        <taxon>Euthyneura</taxon>
        <taxon>Panpulmonata</taxon>
        <taxon>Sacoglossa</taxon>
        <taxon>Placobranchoidea</taxon>
        <taxon>Plakobranchidae</taxon>
        <taxon>Plakobranchus</taxon>
    </lineage>
</organism>
<dbReference type="Proteomes" id="UP000735302">
    <property type="component" value="Unassembled WGS sequence"/>
</dbReference>
<reference evidence="1 2" key="1">
    <citation type="journal article" date="2021" name="Elife">
        <title>Chloroplast acquisition without the gene transfer in kleptoplastic sea slugs, Plakobranchus ocellatus.</title>
        <authorList>
            <person name="Maeda T."/>
            <person name="Takahashi S."/>
            <person name="Yoshida T."/>
            <person name="Shimamura S."/>
            <person name="Takaki Y."/>
            <person name="Nagai Y."/>
            <person name="Toyoda A."/>
            <person name="Suzuki Y."/>
            <person name="Arimoto A."/>
            <person name="Ishii H."/>
            <person name="Satoh N."/>
            <person name="Nishiyama T."/>
            <person name="Hasebe M."/>
            <person name="Maruyama T."/>
            <person name="Minagawa J."/>
            <person name="Obokata J."/>
            <person name="Shigenobu S."/>
        </authorList>
    </citation>
    <scope>NUCLEOTIDE SEQUENCE [LARGE SCALE GENOMIC DNA]</scope>
</reference>
<keyword evidence="2" id="KW-1185">Reference proteome</keyword>
<dbReference type="AlphaFoldDB" id="A0AAV3YD23"/>
<proteinExistence type="predicted"/>